<dbReference type="InterPro" id="IPR051446">
    <property type="entry name" value="HTH_trans_reg/aminotransferase"/>
</dbReference>
<gene>
    <name evidence="7" type="ORF">HJ588_10650</name>
</gene>
<dbReference type="GO" id="GO:0003700">
    <property type="term" value="F:DNA-binding transcription factor activity"/>
    <property type="evidence" value="ECO:0007669"/>
    <property type="project" value="InterPro"/>
</dbReference>
<dbReference type="InterPro" id="IPR015424">
    <property type="entry name" value="PyrdxlP-dep_Trfase"/>
</dbReference>
<keyword evidence="7" id="KW-0808">Transferase</keyword>
<dbReference type="Pfam" id="PF00155">
    <property type="entry name" value="Aminotran_1_2"/>
    <property type="match status" value="1"/>
</dbReference>
<dbReference type="PROSITE" id="PS50949">
    <property type="entry name" value="HTH_GNTR"/>
    <property type="match status" value="1"/>
</dbReference>
<dbReference type="InterPro" id="IPR004839">
    <property type="entry name" value="Aminotransferase_I/II_large"/>
</dbReference>
<keyword evidence="3" id="KW-0805">Transcription regulation</keyword>
<dbReference type="SUPFAM" id="SSF53383">
    <property type="entry name" value="PLP-dependent transferases"/>
    <property type="match status" value="1"/>
</dbReference>
<comment type="caution">
    <text evidence="7">The sequence shown here is derived from an EMBL/GenBank/DDBJ whole genome shotgun (WGS) entry which is preliminary data.</text>
</comment>
<dbReference type="Gene3D" id="3.40.640.10">
    <property type="entry name" value="Type I PLP-dependent aspartate aminotransferase-like (Major domain)"/>
    <property type="match status" value="1"/>
</dbReference>
<organism evidence="7 8">
    <name type="scientific">Flexivirga aerilata</name>
    <dbReference type="NCBI Taxonomy" id="1656889"/>
    <lineage>
        <taxon>Bacteria</taxon>
        <taxon>Bacillati</taxon>
        <taxon>Actinomycetota</taxon>
        <taxon>Actinomycetes</taxon>
        <taxon>Micrococcales</taxon>
        <taxon>Dermacoccaceae</taxon>
        <taxon>Flexivirga</taxon>
    </lineage>
</organism>
<keyword evidence="7" id="KW-0032">Aminotransferase</keyword>
<comment type="similarity">
    <text evidence="1">In the C-terminal section; belongs to the class-I pyridoxal-phosphate-dependent aminotransferase family.</text>
</comment>
<feature type="domain" description="HTH gntR-type" evidence="6">
    <location>
        <begin position="1"/>
        <end position="69"/>
    </location>
</feature>
<dbReference type="RefSeq" id="WP_171154753.1">
    <property type="nucleotide sequence ID" value="NZ_JABENB010000001.1"/>
</dbReference>
<keyword evidence="8" id="KW-1185">Reference proteome</keyword>
<dbReference type="EMBL" id="JABENB010000001">
    <property type="protein sequence ID" value="NNG39729.1"/>
    <property type="molecule type" value="Genomic_DNA"/>
</dbReference>
<evidence type="ECO:0000259" key="6">
    <source>
        <dbReference type="PROSITE" id="PS50949"/>
    </source>
</evidence>
<evidence type="ECO:0000313" key="8">
    <source>
        <dbReference type="Proteomes" id="UP000557772"/>
    </source>
</evidence>
<dbReference type="InterPro" id="IPR000524">
    <property type="entry name" value="Tscrpt_reg_HTH_GntR"/>
</dbReference>
<dbReference type="InterPro" id="IPR015421">
    <property type="entry name" value="PyrdxlP-dep_Trfase_major"/>
</dbReference>
<evidence type="ECO:0000256" key="3">
    <source>
        <dbReference type="ARBA" id="ARBA00023015"/>
    </source>
</evidence>
<evidence type="ECO:0000313" key="7">
    <source>
        <dbReference type="EMBL" id="NNG39729.1"/>
    </source>
</evidence>
<dbReference type="SMART" id="SM00345">
    <property type="entry name" value="HTH_GNTR"/>
    <property type="match status" value="1"/>
</dbReference>
<dbReference type="InterPro" id="IPR036390">
    <property type="entry name" value="WH_DNA-bd_sf"/>
</dbReference>
<dbReference type="InterPro" id="IPR036388">
    <property type="entry name" value="WH-like_DNA-bd_sf"/>
</dbReference>
<name>A0A849AH66_9MICO</name>
<protein>
    <submittedName>
        <fullName evidence="7">PLP-dependent aminotransferase family protein</fullName>
    </submittedName>
</protein>
<dbReference type="CDD" id="cd00609">
    <property type="entry name" value="AAT_like"/>
    <property type="match status" value="1"/>
</dbReference>
<keyword evidence="2" id="KW-0663">Pyridoxal phosphate</keyword>
<evidence type="ECO:0000256" key="5">
    <source>
        <dbReference type="ARBA" id="ARBA00023163"/>
    </source>
</evidence>
<dbReference type="PANTHER" id="PTHR46577">
    <property type="entry name" value="HTH-TYPE TRANSCRIPTIONAL REGULATORY PROTEIN GABR"/>
    <property type="match status" value="1"/>
</dbReference>
<dbReference type="InterPro" id="IPR015422">
    <property type="entry name" value="PyrdxlP-dep_Trfase_small"/>
</dbReference>
<dbReference type="Gene3D" id="3.90.1150.10">
    <property type="entry name" value="Aspartate Aminotransferase, domain 1"/>
    <property type="match status" value="1"/>
</dbReference>
<dbReference type="AlphaFoldDB" id="A0A849AH66"/>
<reference evidence="7 8" key="1">
    <citation type="submission" date="2020-05" db="EMBL/GenBank/DDBJ databases">
        <title>Flexivirga sp. ID2601S isolated from air conditioner.</title>
        <authorList>
            <person name="Kim D.H."/>
        </authorList>
    </citation>
    <scope>NUCLEOTIDE SEQUENCE [LARGE SCALE GENOMIC DNA]</scope>
    <source>
        <strain evidence="7 8">ID2601S</strain>
    </source>
</reference>
<keyword evidence="5" id="KW-0804">Transcription</keyword>
<sequence length="470" mass="49587">MNDDSSSRLVAELRRWLDSAAAGAQLPSSRTLVAEHGVSPVTVQKALRTLAAEGRVETRPGVGTFARTRPLARPADYGWQTEALSLGTPTTPLSPSALQSVPNDVFALHSGYPDRELTPESLVRAAFRRAARANAITERPPTAGLPDLQAWFANEATTSSDAAAGSIAPSDVVVLPGSQSGLTTAFRALVGAGRSLVVESPTYWGAILAARQVGVRTVPVPSGAAGPSPEAVDRALAESGARAFYAQPNFASPTGANWSPQLRRDLLEVMRSRGAFLIEDDAAHDFGIAAPARPLIGGDTAGHVVYLRSLSKSVAPSVRVAAIVARGPARQRILADAEVESIYVSNVLQTVALDVVTQPAWRSHLRRVARELGARRDLLVAALAEHAPSLTLDHVPTGGLNLWARLPDETRLDRYVAACRDRGVTVGNGDEWFPAEPTGPFVRLNYAGPNPGGFGEAARVLGSVLTDGAW</sequence>
<dbReference type="Pfam" id="PF00392">
    <property type="entry name" value="GntR"/>
    <property type="match status" value="1"/>
</dbReference>
<dbReference type="GO" id="GO:0003677">
    <property type="term" value="F:DNA binding"/>
    <property type="evidence" value="ECO:0007669"/>
    <property type="project" value="UniProtKB-KW"/>
</dbReference>
<keyword evidence="4" id="KW-0238">DNA-binding</keyword>
<dbReference type="Proteomes" id="UP000557772">
    <property type="component" value="Unassembled WGS sequence"/>
</dbReference>
<dbReference type="Gene3D" id="1.10.10.10">
    <property type="entry name" value="Winged helix-like DNA-binding domain superfamily/Winged helix DNA-binding domain"/>
    <property type="match status" value="1"/>
</dbReference>
<dbReference type="PANTHER" id="PTHR46577:SF1">
    <property type="entry name" value="HTH-TYPE TRANSCRIPTIONAL REGULATORY PROTEIN GABR"/>
    <property type="match status" value="1"/>
</dbReference>
<evidence type="ECO:0000256" key="1">
    <source>
        <dbReference type="ARBA" id="ARBA00005384"/>
    </source>
</evidence>
<evidence type="ECO:0000256" key="4">
    <source>
        <dbReference type="ARBA" id="ARBA00023125"/>
    </source>
</evidence>
<dbReference type="CDD" id="cd07377">
    <property type="entry name" value="WHTH_GntR"/>
    <property type="match status" value="1"/>
</dbReference>
<accession>A0A849AH66</accession>
<dbReference type="SUPFAM" id="SSF46785">
    <property type="entry name" value="Winged helix' DNA-binding domain"/>
    <property type="match status" value="1"/>
</dbReference>
<dbReference type="GO" id="GO:0030170">
    <property type="term" value="F:pyridoxal phosphate binding"/>
    <property type="evidence" value="ECO:0007669"/>
    <property type="project" value="InterPro"/>
</dbReference>
<dbReference type="GO" id="GO:0008483">
    <property type="term" value="F:transaminase activity"/>
    <property type="evidence" value="ECO:0007669"/>
    <property type="project" value="UniProtKB-KW"/>
</dbReference>
<proteinExistence type="inferred from homology"/>
<evidence type="ECO:0000256" key="2">
    <source>
        <dbReference type="ARBA" id="ARBA00022898"/>
    </source>
</evidence>